<dbReference type="SUPFAM" id="SSF75217">
    <property type="entry name" value="alpha/beta knot"/>
    <property type="match status" value="1"/>
</dbReference>
<keyword evidence="7 12" id="KW-0489">Methyltransferase</keyword>
<feature type="domain" description="Ribosomal RNA small subunit methyltransferase E methyltransferase" evidence="13">
    <location>
        <begin position="74"/>
        <end position="243"/>
    </location>
</feature>
<protein>
    <recommendedName>
        <fullName evidence="4 12">Ribosomal RNA small subunit methyltransferase E</fullName>
        <ecNumber evidence="3 12">2.1.1.193</ecNumber>
    </recommendedName>
</protein>
<dbReference type="NCBIfam" id="NF008691">
    <property type="entry name" value="PRK11713.1-4"/>
    <property type="match status" value="1"/>
</dbReference>
<reference evidence="16" key="1">
    <citation type="journal article" date="2019" name="Int. J. Syst. Evol. Microbiol.">
        <title>The Global Catalogue of Microorganisms (GCM) 10K type strain sequencing project: providing services to taxonomists for standard genome sequencing and annotation.</title>
        <authorList>
            <consortium name="The Broad Institute Genomics Platform"/>
            <consortium name="The Broad Institute Genome Sequencing Center for Infectious Disease"/>
            <person name="Wu L."/>
            <person name="Ma J."/>
        </authorList>
    </citation>
    <scope>NUCLEOTIDE SEQUENCE [LARGE SCALE GENOMIC DNA]</scope>
    <source>
        <strain evidence="16">CCUG 56607</strain>
    </source>
</reference>
<dbReference type="Pfam" id="PF04452">
    <property type="entry name" value="Methyltrans_RNA"/>
    <property type="match status" value="1"/>
</dbReference>
<feature type="domain" description="Ribosomal RNA small subunit methyltransferase E PUA-like" evidence="14">
    <location>
        <begin position="19"/>
        <end position="65"/>
    </location>
</feature>
<evidence type="ECO:0000256" key="4">
    <source>
        <dbReference type="ARBA" id="ARBA00013673"/>
    </source>
</evidence>
<evidence type="ECO:0000313" key="16">
    <source>
        <dbReference type="Proteomes" id="UP001596990"/>
    </source>
</evidence>
<evidence type="ECO:0000256" key="5">
    <source>
        <dbReference type="ARBA" id="ARBA00022490"/>
    </source>
</evidence>
<keyword evidence="9 12" id="KW-0949">S-adenosyl-L-methionine</keyword>
<dbReference type="RefSeq" id="WP_386057589.1">
    <property type="nucleotide sequence ID" value="NZ_JBHTKL010000001.1"/>
</dbReference>
<evidence type="ECO:0000259" key="13">
    <source>
        <dbReference type="Pfam" id="PF04452"/>
    </source>
</evidence>
<evidence type="ECO:0000256" key="10">
    <source>
        <dbReference type="ARBA" id="ARBA00025699"/>
    </source>
</evidence>
<organism evidence="15 16">
    <name type="scientific">Thalassobacillus hwangdonensis</name>
    <dbReference type="NCBI Taxonomy" id="546108"/>
    <lineage>
        <taxon>Bacteria</taxon>
        <taxon>Bacillati</taxon>
        <taxon>Bacillota</taxon>
        <taxon>Bacilli</taxon>
        <taxon>Bacillales</taxon>
        <taxon>Bacillaceae</taxon>
        <taxon>Thalassobacillus</taxon>
    </lineage>
</organism>
<comment type="similarity">
    <text evidence="2 12">Belongs to the RNA methyltransferase RsmE family.</text>
</comment>
<dbReference type="InterPro" id="IPR046887">
    <property type="entry name" value="RsmE_PUA-like"/>
</dbReference>
<dbReference type="SUPFAM" id="SSF88697">
    <property type="entry name" value="PUA domain-like"/>
    <property type="match status" value="1"/>
</dbReference>
<dbReference type="InterPro" id="IPR046886">
    <property type="entry name" value="RsmE_MTase_dom"/>
</dbReference>
<evidence type="ECO:0000256" key="1">
    <source>
        <dbReference type="ARBA" id="ARBA00004496"/>
    </source>
</evidence>
<dbReference type="Gene3D" id="3.40.1280.10">
    <property type="match status" value="1"/>
</dbReference>
<comment type="catalytic activity">
    <reaction evidence="11 12">
        <text>uridine(1498) in 16S rRNA + S-adenosyl-L-methionine = N(3)-methyluridine(1498) in 16S rRNA + S-adenosyl-L-homocysteine + H(+)</text>
        <dbReference type="Rhea" id="RHEA:42920"/>
        <dbReference type="Rhea" id="RHEA-COMP:10283"/>
        <dbReference type="Rhea" id="RHEA-COMP:10284"/>
        <dbReference type="ChEBI" id="CHEBI:15378"/>
        <dbReference type="ChEBI" id="CHEBI:57856"/>
        <dbReference type="ChEBI" id="CHEBI:59789"/>
        <dbReference type="ChEBI" id="CHEBI:65315"/>
        <dbReference type="ChEBI" id="CHEBI:74502"/>
        <dbReference type="EC" id="2.1.1.193"/>
    </reaction>
</comment>
<evidence type="ECO:0000256" key="8">
    <source>
        <dbReference type="ARBA" id="ARBA00022679"/>
    </source>
</evidence>
<dbReference type="Proteomes" id="UP001596990">
    <property type="component" value="Unassembled WGS sequence"/>
</dbReference>
<keyword evidence="16" id="KW-1185">Reference proteome</keyword>
<evidence type="ECO:0000256" key="12">
    <source>
        <dbReference type="PIRNR" id="PIRNR015601"/>
    </source>
</evidence>
<keyword evidence="8 12" id="KW-0808">Transferase</keyword>
<dbReference type="Pfam" id="PF20260">
    <property type="entry name" value="PUA_4"/>
    <property type="match status" value="1"/>
</dbReference>
<dbReference type="InterPro" id="IPR015947">
    <property type="entry name" value="PUA-like_sf"/>
</dbReference>
<dbReference type="Gene3D" id="2.40.240.20">
    <property type="entry name" value="Hypothetical PUA domain-like, domain 1"/>
    <property type="match status" value="1"/>
</dbReference>
<evidence type="ECO:0000256" key="7">
    <source>
        <dbReference type="ARBA" id="ARBA00022603"/>
    </source>
</evidence>
<proteinExistence type="inferred from homology"/>
<gene>
    <name evidence="15" type="ORF">ACFQ2J_06320</name>
</gene>
<dbReference type="EMBL" id="JBHTKL010000001">
    <property type="protein sequence ID" value="MFD1018809.1"/>
    <property type="molecule type" value="Genomic_DNA"/>
</dbReference>
<keyword evidence="5 12" id="KW-0963">Cytoplasm</keyword>
<evidence type="ECO:0000256" key="3">
    <source>
        <dbReference type="ARBA" id="ARBA00012328"/>
    </source>
</evidence>
<evidence type="ECO:0000259" key="14">
    <source>
        <dbReference type="Pfam" id="PF20260"/>
    </source>
</evidence>
<name>A0ABW3KY42_9BACI</name>
<comment type="subcellular location">
    <subcellularLocation>
        <location evidence="1 12">Cytoplasm</location>
    </subcellularLocation>
</comment>
<dbReference type="GO" id="GO:0008168">
    <property type="term" value="F:methyltransferase activity"/>
    <property type="evidence" value="ECO:0007669"/>
    <property type="project" value="UniProtKB-KW"/>
</dbReference>
<dbReference type="InterPro" id="IPR006700">
    <property type="entry name" value="RsmE"/>
</dbReference>
<accession>A0ABW3KY42</accession>
<comment type="function">
    <text evidence="10 12">Specifically methylates the N3 position of the uracil ring of uridine 1498 (m3U1498) in 16S rRNA. Acts on the fully assembled 30S ribosomal subunit.</text>
</comment>
<dbReference type="CDD" id="cd18084">
    <property type="entry name" value="RsmE-like"/>
    <property type="match status" value="1"/>
</dbReference>
<dbReference type="GO" id="GO:0032259">
    <property type="term" value="P:methylation"/>
    <property type="evidence" value="ECO:0007669"/>
    <property type="project" value="UniProtKB-KW"/>
</dbReference>
<evidence type="ECO:0000256" key="6">
    <source>
        <dbReference type="ARBA" id="ARBA00022552"/>
    </source>
</evidence>
<comment type="caution">
    <text evidence="15">The sequence shown here is derived from an EMBL/GenBank/DDBJ whole genome shotgun (WGS) entry which is preliminary data.</text>
</comment>
<evidence type="ECO:0000256" key="2">
    <source>
        <dbReference type="ARBA" id="ARBA00005528"/>
    </source>
</evidence>
<dbReference type="InterPro" id="IPR029028">
    <property type="entry name" value="Alpha/beta_knot_MTases"/>
</dbReference>
<evidence type="ECO:0000256" key="11">
    <source>
        <dbReference type="ARBA" id="ARBA00047944"/>
    </source>
</evidence>
<evidence type="ECO:0000256" key="9">
    <source>
        <dbReference type="ARBA" id="ARBA00022691"/>
    </source>
</evidence>
<dbReference type="PANTHER" id="PTHR30027:SF3">
    <property type="entry name" value="16S RRNA (URACIL(1498)-N(3))-METHYLTRANSFERASE"/>
    <property type="match status" value="1"/>
</dbReference>
<dbReference type="PANTHER" id="PTHR30027">
    <property type="entry name" value="RIBOSOMAL RNA SMALL SUBUNIT METHYLTRANSFERASE E"/>
    <property type="match status" value="1"/>
</dbReference>
<sequence>MMQRYFIREEDWQGDKVRVTGDDVHHITRVMRMKEGNEIICNHPSGKAASCVIESISPDVVQCEVSEWLEGNSELPVEVSIVQALGKGDKLETVVQKGTEMGAAYFYPYQADRSVVKWDMKKSSKKVERLRKIAKEASEQSHRNVIPGISDVQSMEQILEHSSDYDLKIFAYEDEARTEQFHSLSDAIASLDSGQRMIVFIGPEGGFSDNEVQKLNDSGFISVRLGPRILRMETAPLYLLACVSYQFEEMR</sequence>
<keyword evidence="6 12" id="KW-0698">rRNA processing</keyword>
<dbReference type="InterPro" id="IPR029026">
    <property type="entry name" value="tRNA_m1G_MTases_N"/>
</dbReference>
<dbReference type="PIRSF" id="PIRSF015601">
    <property type="entry name" value="MTase_slr0722"/>
    <property type="match status" value="1"/>
</dbReference>
<dbReference type="EC" id="2.1.1.193" evidence="3 12"/>
<evidence type="ECO:0000313" key="15">
    <source>
        <dbReference type="EMBL" id="MFD1018809.1"/>
    </source>
</evidence>
<dbReference type="NCBIfam" id="TIGR00046">
    <property type="entry name" value="RsmE family RNA methyltransferase"/>
    <property type="match status" value="1"/>
</dbReference>